<organism evidence="1 2">
    <name type="scientific">Panicum virgatum</name>
    <name type="common">Blackwell switchgrass</name>
    <dbReference type="NCBI Taxonomy" id="38727"/>
    <lineage>
        <taxon>Eukaryota</taxon>
        <taxon>Viridiplantae</taxon>
        <taxon>Streptophyta</taxon>
        <taxon>Embryophyta</taxon>
        <taxon>Tracheophyta</taxon>
        <taxon>Spermatophyta</taxon>
        <taxon>Magnoliopsida</taxon>
        <taxon>Liliopsida</taxon>
        <taxon>Poales</taxon>
        <taxon>Poaceae</taxon>
        <taxon>PACMAD clade</taxon>
        <taxon>Panicoideae</taxon>
        <taxon>Panicodae</taxon>
        <taxon>Paniceae</taxon>
        <taxon>Panicinae</taxon>
        <taxon>Panicum</taxon>
        <taxon>Panicum sect. Hiantes</taxon>
    </lineage>
</organism>
<evidence type="ECO:0000313" key="1">
    <source>
        <dbReference type="EMBL" id="KAG2584706.1"/>
    </source>
</evidence>
<comment type="caution">
    <text evidence="1">The sequence shown here is derived from an EMBL/GenBank/DDBJ whole genome shotgun (WGS) entry which is preliminary data.</text>
</comment>
<name>A0A8T0RHY2_PANVG</name>
<dbReference type="EMBL" id="CM029047">
    <property type="protein sequence ID" value="KAG2584706.1"/>
    <property type="molecule type" value="Genomic_DNA"/>
</dbReference>
<dbReference type="Proteomes" id="UP000823388">
    <property type="component" value="Chromosome 6K"/>
</dbReference>
<protein>
    <submittedName>
        <fullName evidence="1">Uncharacterized protein</fullName>
    </submittedName>
</protein>
<dbReference type="AlphaFoldDB" id="A0A8T0RHY2"/>
<evidence type="ECO:0000313" key="2">
    <source>
        <dbReference type="Proteomes" id="UP000823388"/>
    </source>
</evidence>
<reference evidence="1" key="1">
    <citation type="submission" date="2020-05" db="EMBL/GenBank/DDBJ databases">
        <title>WGS assembly of Panicum virgatum.</title>
        <authorList>
            <person name="Lovell J.T."/>
            <person name="Jenkins J."/>
            <person name="Shu S."/>
            <person name="Juenger T.E."/>
            <person name="Schmutz J."/>
        </authorList>
    </citation>
    <scope>NUCLEOTIDE SEQUENCE</scope>
    <source>
        <strain evidence="1">AP13</strain>
    </source>
</reference>
<accession>A0A8T0RHY2</accession>
<gene>
    <name evidence="1" type="ORF">PVAP13_6KG336106</name>
</gene>
<proteinExistence type="predicted"/>
<sequence>MVRNWSDFCFNVLLAKQLNQNPFLLPHEFEIQMQFKREPNVYTLSHSIYLCSCRSAKKCTVKTNQELFWLLNERCEMTSFFLIAHPACSAGRLAGGGTQVGRRSADAAGLSSRRLPVPARRQMKHGAWTQVVYRGPGG</sequence>
<keyword evidence="2" id="KW-1185">Reference proteome</keyword>